<dbReference type="RefSeq" id="XP_033664680.1">
    <property type="nucleotide sequence ID" value="XM_033810686.1"/>
</dbReference>
<reference evidence="8" key="1">
    <citation type="journal article" date="2020" name="Stud. Mycol.">
        <title>101 Dothideomycetes genomes: a test case for predicting lifestyles and emergence of pathogens.</title>
        <authorList>
            <person name="Haridas S."/>
            <person name="Albert R."/>
            <person name="Binder M."/>
            <person name="Bloem J."/>
            <person name="Labutti K."/>
            <person name="Salamov A."/>
            <person name="Andreopoulos B."/>
            <person name="Baker S."/>
            <person name="Barry K."/>
            <person name="Bills G."/>
            <person name="Bluhm B."/>
            <person name="Cannon C."/>
            <person name="Castanera R."/>
            <person name="Culley D."/>
            <person name="Daum C."/>
            <person name="Ezra D."/>
            <person name="Gonzalez J."/>
            <person name="Henrissat B."/>
            <person name="Kuo A."/>
            <person name="Liang C."/>
            <person name="Lipzen A."/>
            <person name="Lutzoni F."/>
            <person name="Magnuson J."/>
            <person name="Mondo S."/>
            <person name="Nolan M."/>
            <person name="Ohm R."/>
            <person name="Pangilinan J."/>
            <person name="Park H.-J."/>
            <person name="Ramirez L."/>
            <person name="Alfaro M."/>
            <person name="Sun H."/>
            <person name="Tritt A."/>
            <person name="Yoshinaga Y."/>
            <person name="Zwiers L.-H."/>
            <person name="Turgeon B."/>
            <person name="Goodwin S."/>
            <person name="Spatafora J."/>
            <person name="Crous P."/>
            <person name="Grigoriev I."/>
        </authorList>
    </citation>
    <scope>NUCLEOTIDE SEQUENCE</scope>
    <source>
        <strain evidence="8">ATCC 36951</strain>
    </source>
</reference>
<keyword evidence="4" id="KW-0560">Oxidoreductase</keyword>
<dbReference type="SUPFAM" id="SSF51905">
    <property type="entry name" value="FAD/NAD(P)-binding domain"/>
    <property type="match status" value="1"/>
</dbReference>
<feature type="domain" description="FAD-binding" evidence="7">
    <location>
        <begin position="2"/>
        <end position="239"/>
    </location>
</feature>
<keyword evidence="3" id="KW-0274">FAD</keyword>
<gene>
    <name evidence="8" type="ORF">M409DRAFT_37178</name>
</gene>
<dbReference type="EMBL" id="ML993607">
    <property type="protein sequence ID" value="KAF2163791.1"/>
    <property type="molecule type" value="Genomic_DNA"/>
</dbReference>
<keyword evidence="2" id="KW-0285">Flavoprotein</keyword>
<evidence type="ECO:0000256" key="1">
    <source>
        <dbReference type="ARBA" id="ARBA00007992"/>
    </source>
</evidence>
<feature type="domain" description="FAD-binding" evidence="7">
    <location>
        <begin position="300"/>
        <end position="341"/>
    </location>
</feature>
<organism evidence="8 9">
    <name type="scientific">Zasmidium cellare ATCC 36951</name>
    <dbReference type="NCBI Taxonomy" id="1080233"/>
    <lineage>
        <taxon>Eukaryota</taxon>
        <taxon>Fungi</taxon>
        <taxon>Dikarya</taxon>
        <taxon>Ascomycota</taxon>
        <taxon>Pezizomycotina</taxon>
        <taxon>Dothideomycetes</taxon>
        <taxon>Dothideomycetidae</taxon>
        <taxon>Mycosphaerellales</taxon>
        <taxon>Mycosphaerellaceae</taxon>
        <taxon>Zasmidium</taxon>
    </lineage>
</organism>
<dbReference type="PANTHER" id="PTHR13789:SF309">
    <property type="entry name" value="PUTATIVE (AFU_ORTHOLOGUE AFUA_6G14510)-RELATED"/>
    <property type="match status" value="1"/>
</dbReference>
<comment type="similarity">
    <text evidence="1">Belongs to the paxM FAD-dependent monooxygenase family.</text>
</comment>
<evidence type="ECO:0000256" key="4">
    <source>
        <dbReference type="ARBA" id="ARBA00023002"/>
    </source>
</evidence>
<feature type="signal peptide" evidence="6">
    <location>
        <begin position="1"/>
        <end position="20"/>
    </location>
</feature>
<evidence type="ECO:0000256" key="2">
    <source>
        <dbReference type="ARBA" id="ARBA00022630"/>
    </source>
</evidence>
<keyword evidence="5" id="KW-0503">Monooxygenase</keyword>
<dbReference type="PANTHER" id="PTHR13789">
    <property type="entry name" value="MONOOXYGENASE"/>
    <property type="match status" value="1"/>
</dbReference>
<dbReference type="InterPro" id="IPR036188">
    <property type="entry name" value="FAD/NAD-bd_sf"/>
</dbReference>
<dbReference type="Gene3D" id="3.50.50.60">
    <property type="entry name" value="FAD/NAD(P)-binding domain"/>
    <property type="match status" value="1"/>
</dbReference>
<evidence type="ECO:0000256" key="6">
    <source>
        <dbReference type="SAM" id="SignalP"/>
    </source>
</evidence>
<dbReference type="PRINTS" id="PR00420">
    <property type="entry name" value="RNGMNOXGNASE"/>
</dbReference>
<name>A0A6A6C9R8_ZASCE</name>
<dbReference type="Pfam" id="PF01494">
    <property type="entry name" value="FAD_binding_3"/>
    <property type="match status" value="2"/>
</dbReference>
<evidence type="ECO:0000256" key="5">
    <source>
        <dbReference type="ARBA" id="ARBA00023033"/>
    </source>
</evidence>
<proteinExistence type="inferred from homology"/>
<dbReference type="GeneID" id="54563958"/>
<dbReference type="AlphaFoldDB" id="A0A6A6C9R8"/>
<protein>
    <recommendedName>
        <fullName evidence="7">FAD-binding domain-containing protein</fullName>
    </recommendedName>
</protein>
<sequence length="421" mass="46765">MAIIGSGLGGTLLALQLLQSQNPTHTPVIYESRPEGYPQGQHISLAPNAMRILSHIPGLIPKLQNLGFEYEKLHFRNSNGGRIATFDNGGVDAYGFPAMRIHRRALLEVLTGVCEEKGVEIWYNMKLEGIQEEGQEGRVKMRFQGGEEAEADFVVGVDGLHSVVREYVAPNSASSYAGMLGVTGYLPREKLHSSVKDIELPSHFVGKTGFMAIMPSSASGDEVGFFSTMEHAETKTREEWDGLFHDKEAIRRILLERFGRRDGWCELVGQMCETAEEESLCSWPFFIAPKLPSWTSPSRRVLVMGDAAHALIPTGGLGASLAFEDAECLSRVFKHVAEQPETLDSVMGAWEAHRKERLALVQQFTNRNREIRAPGMNALLQHLKEWALWVALSFVGSDRIAGEIYGYDTKAFEEVLKDLES</sequence>
<evidence type="ECO:0000259" key="7">
    <source>
        <dbReference type="Pfam" id="PF01494"/>
    </source>
</evidence>
<accession>A0A6A6C9R8</accession>
<dbReference type="InterPro" id="IPR050493">
    <property type="entry name" value="FAD-dep_Monooxygenase_BioMet"/>
</dbReference>
<dbReference type="OrthoDB" id="16820at2759"/>
<dbReference type="GO" id="GO:0004497">
    <property type="term" value="F:monooxygenase activity"/>
    <property type="evidence" value="ECO:0007669"/>
    <property type="project" value="UniProtKB-KW"/>
</dbReference>
<dbReference type="InterPro" id="IPR002938">
    <property type="entry name" value="FAD-bd"/>
</dbReference>
<evidence type="ECO:0000256" key="3">
    <source>
        <dbReference type="ARBA" id="ARBA00022827"/>
    </source>
</evidence>
<dbReference type="Proteomes" id="UP000799537">
    <property type="component" value="Unassembled WGS sequence"/>
</dbReference>
<feature type="chain" id="PRO_5025387635" description="FAD-binding domain-containing protein" evidence="6">
    <location>
        <begin position="21"/>
        <end position="421"/>
    </location>
</feature>
<keyword evidence="9" id="KW-1185">Reference proteome</keyword>
<dbReference type="GO" id="GO:0071949">
    <property type="term" value="F:FAD binding"/>
    <property type="evidence" value="ECO:0007669"/>
    <property type="project" value="InterPro"/>
</dbReference>
<keyword evidence="6" id="KW-0732">Signal</keyword>
<evidence type="ECO:0000313" key="8">
    <source>
        <dbReference type="EMBL" id="KAF2163791.1"/>
    </source>
</evidence>
<evidence type="ECO:0000313" key="9">
    <source>
        <dbReference type="Proteomes" id="UP000799537"/>
    </source>
</evidence>